<protein>
    <submittedName>
        <fullName evidence="1">Uncharacterized protein</fullName>
    </submittedName>
</protein>
<proteinExistence type="predicted"/>
<evidence type="ECO:0000313" key="2">
    <source>
        <dbReference type="Proteomes" id="UP001528672"/>
    </source>
</evidence>
<dbReference type="Proteomes" id="UP001528672">
    <property type="component" value="Unassembled WGS sequence"/>
</dbReference>
<name>A0ABT5MIR9_9BURK</name>
<keyword evidence="2" id="KW-1185">Reference proteome</keyword>
<dbReference type="RefSeq" id="WP_273927493.1">
    <property type="nucleotide sequence ID" value="NZ_JAQSIO010000005.1"/>
</dbReference>
<comment type="caution">
    <text evidence="1">The sequence shown here is derived from an EMBL/GenBank/DDBJ whole genome shotgun (WGS) entry which is preliminary data.</text>
</comment>
<feature type="non-terminal residue" evidence="1">
    <location>
        <position position="1"/>
    </location>
</feature>
<organism evidence="1 2">
    <name type="scientific">Curvibacter microcysteis</name>
    <dbReference type="NCBI Taxonomy" id="3026419"/>
    <lineage>
        <taxon>Bacteria</taxon>
        <taxon>Pseudomonadati</taxon>
        <taxon>Pseudomonadota</taxon>
        <taxon>Betaproteobacteria</taxon>
        <taxon>Burkholderiales</taxon>
        <taxon>Comamonadaceae</taxon>
        <taxon>Curvibacter</taxon>
    </lineage>
</organism>
<dbReference type="EMBL" id="JAQSIO010000005">
    <property type="protein sequence ID" value="MDD0815792.1"/>
    <property type="molecule type" value="Genomic_DNA"/>
</dbReference>
<accession>A0ABT5MIR9</accession>
<reference evidence="1 2" key="1">
    <citation type="submission" date="2023-02" db="EMBL/GenBank/DDBJ databases">
        <title>Bacterial whole genome sequence for Curvibacter sp. HBC28.</title>
        <authorList>
            <person name="Le V."/>
            <person name="Ko S.-R."/>
            <person name="Ahn C.-Y."/>
            <person name="Oh H.-M."/>
        </authorList>
    </citation>
    <scope>NUCLEOTIDE SEQUENCE [LARGE SCALE GENOMIC DNA]</scope>
    <source>
        <strain evidence="1 2">HBC28</strain>
    </source>
</reference>
<sequence>VNSELFRTPHQPTACQSLRFQQSLELYTAFRSTVNSKKTFFLQLRRSTKETLSHHHFTKLLRNHRSRYTEGLFDQSSPQLYTRNQAQSKNREIYADGHTAPRFVHRAFVPRPQALGS</sequence>
<gene>
    <name evidence="1" type="ORF">PSQ39_14235</name>
</gene>
<evidence type="ECO:0000313" key="1">
    <source>
        <dbReference type="EMBL" id="MDD0815792.1"/>
    </source>
</evidence>